<dbReference type="InterPro" id="IPR006094">
    <property type="entry name" value="Oxid_FAD_bind_N"/>
</dbReference>
<dbReference type="SUPFAM" id="SSF56176">
    <property type="entry name" value="FAD-binding/transporter-associated domain-like"/>
    <property type="match status" value="1"/>
</dbReference>
<evidence type="ECO:0000256" key="2">
    <source>
        <dbReference type="ARBA" id="ARBA00005466"/>
    </source>
</evidence>
<feature type="chain" id="PRO_5042227326" description="FAD-binding PCMH-type domain-containing protein" evidence="7">
    <location>
        <begin position="25"/>
        <end position="643"/>
    </location>
</feature>
<comment type="cofactor">
    <cofactor evidence="1">
        <name>FAD</name>
        <dbReference type="ChEBI" id="CHEBI:57692"/>
    </cofactor>
</comment>
<keyword evidence="3" id="KW-0285">Flavoprotein</keyword>
<comment type="similarity">
    <text evidence="2">Belongs to the oxygen-dependent FAD-linked oxidoreductase family.</text>
</comment>
<dbReference type="PANTHER" id="PTHR42973">
    <property type="entry name" value="BINDING OXIDOREDUCTASE, PUTATIVE (AFU_ORTHOLOGUE AFUA_1G17690)-RELATED"/>
    <property type="match status" value="1"/>
</dbReference>
<protein>
    <recommendedName>
        <fullName evidence="8">FAD-binding PCMH-type domain-containing protein</fullName>
    </recommendedName>
</protein>
<name>A0AAE0PBG6_SORBR</name>
<keyword evidence="7" id="KW-0732">Signal</keyword>
<dbReference type="EMBL" id="JAUTDP010000008">
    <property type="protein sequence ID" value="KAK3396897.1"/>
    <property type="molecule type" value="Genomic_DNA"/>
</dbReference>
<dbReference type="GO" id="GO:0016491">
    <property type="term" value="F:oxidoreductase activity"/>
    <property type="evidence" value="ECO:0007669"/>
    <property type="project" value="UniProtKB-KW"/>
</dbReference>
<keyword evidence="5" id="KW-0560">Oxidoreductase</keyword>
<dbReference type="PROSITE" id="PS51387">
    <property type="entry name" value="FAD_PCMH"/>
    <property type="match status" value="1"/>
</dbReference>
<keyword evidence="10" id="KW-1185">Reference proteome</keyword>
<evidence type="ECO:0000256" key="5">
    <source>
        <dbReference type="ARBA" id="ARBA00023002"/>
    </source>
</evidence>
<evidence type="ECO:0000256" key="6">
    <source>
        <dbReference type="SAM" id="MobiDB-lite"/>
    </source>
</evidence>
<evidence type="ECO:0000256" key="3">
    <source>
        <dbReference type="ARBA" id="ARBA00022630"/>
    </source>
</evidence>
<organism evidence="9 10">
    <name type="scientific">Sordaria brevicollis</name>
    <dbReference type="NCBI Taxonomy" id="83679"/>
    <lineage>
        <taxon>Eukaryota</taxon>
        <taxon>Fungi</taxon>
        <taxon>Dikarya</taxon>
        <taxon>Ascomycota</taxon>
        <taxon>Pezizomycotina</taxon>
        <taxon>Sordariomycetes</taxon>
        <taxon>Sordariomycetidae</taxon>
        <taxon>Sordariales</taxon>
        <taxon>Sordariaceae</taxon>
        <taxon>Sordaria</taxon>
    </lineage>
</organism>
<dbReference type="Pfam" id="PF01565">
    <property type="entry name" value="FAD_binding_4"/>
    <property type="match status" value="1"/>
</dbReference>
<feature type="signal peptide" evidence="7">
    <location>
        <begin position="1"/>
        <end position="24"/>
    </location>
</feature>
<dbReference type="InterPro" id="IPR016169">
    <property type="entry name" value="FAD-bd_PCMH_sub2"/>
</dbReference>
<dbReference type="InterPro" id="IPR036318">
    <property type="entry name" value="FAD-bd_PCMH-like_sf"/>
</dbReference>
<dbReference type="InterPro" id="IPR050416">
    <property type="entry name" value="FAD-linked_Oxidoreductase"/>
</dbReference>
<dbReference type="Proteomes" id="UP001281003">
    <property type="component" value="Unassembled WGS sequence"/>
</dbReference>
<feature type="region of interest" description="Disordered" evidence="6">
    <location>
        <begin position="563"/>
        <end position="595"/>
    </location>
</feature>
<keyword evidence="4" id="KW-0274">FAD</keyword>
<evidence type="ECO:0000256" key="7">
    <source>
        <dbReference type="SAM" id="SignalP"/>
    </source>
</evidence>
<reference evidence="9" key="2">
    <citation type="submission" date="2023-07" db="EMBL/GenBank/DDBJ databases">
        <authorList>
            <consortium name="Lawrence Berkeley National Laboratory"/>
            <person name="Haridas S."/>
            <person name="Hensen N."/>
            <person name="Bonometti L."/>
            <person name="Westerberg I."/>
            <person name="Brannstrom I.O."/>
            <person name="Guillou S."/>
            <person name="Cros-Aarteil S."/>
            <person name="Calhoun S."/>
            <person name="Kuo A."/>
            <person name="Mondo S."/>
            <person name="Pangilinan J."/>
            <person name="Riley R."/>
            <person name="LaButti K."/>
            <person name="Andreopoulos B."/>
            <person name="Lipzen A."/>
            <person name="Chen C."/>
            <person name="Yanf M."/>
            <person name="Daum C."/>
            <person name="Ng V."/>
            <person name="Clum A."/>
            <person name="Steindorff A."/>
            <person name="Ohm R."/>
            <person name="Martin F."/>
            <person name="Silar P."/>
            <person name="Natvig D."/>
            <person name="Lalanne C."/>
            <person name="Gautier V."/>
            <person name="Ament-velasquez S.L."/>
            <person name="Kruys A."/>
            <person name="Hutchinson M.I."/>
            <person name="Powell A.J."/>
            <person name="Barry K."/>
            <person name="Miller A.N."/>
            <person name="Grigoriev I.V."/>
            <person name="Debuchy R."/>
            <person name="Gladieux P."/>
            <person name="Thoren M.H."/>
            <person name="Johannesson H."/>
        </authorList>
    </citation>
    <scope>NUCLEOTIDE SEQUENCE</scope>
    <source>
        <strain evidence="9">FGSC 1904</strain>
    </source>
</reference>
<dbReference type="AlphaFoldDB" id="A0AAE0PBG6"/>
<evidence type="ECO:0000259" key="8">
    <source>
        <dbReference type="PROSITE" id="PS51387"/>
    </source>
</evidence>
<accession>A0AAE0PBG6</accession>
<dbReference type="InterPro" id="IPR016166">
    <property type="entry name" value="FAD-bd_PCMH"/>
</dbReference>
<dbReference type="Gene3D" id="3.30.465.10">
    <property type="match status" value="1"/>
</dbReference>
<comment type="caution">
    <text evidence="9">The sequence shown here is derived from an EMBL/GenBank/DDBJ whole genome shotgun (WGS) entry which is preliminary data.</text>
</comment>
<evidence type="ECO:0000256" key="4">
    <source>
        <dbReference type="ARBA" id="ARBA00022827"/>
    </source>
</evidence>
<evidence type="ECO:0000313" key="10">
    <source>
        <dbReference type="Proteomes" id="UP001281003"/>
    </source>
</evidence>
<sequence>MMWQSSTFKAAATVLALLTSQVLGQEADVVGTTNTTNTTNTVQVVSTKGVILDTILDWIDAARLDTTTYNGQKYGCKCFPGRPCWPSANKWNSLNRTVDGTLRPIVPAGAVCHNTFESPLGTFQTYDQAACAEAQANFADEQWTVEKPADALWTFFTNDTCRPTTDPTTPCTLGNYGVYVIMATKPSHIQAGVNFARQNNLRLIIRNTGHDFLGRSVGYGSLVINTHSFQSLKWTNNYSGPGSYRGPAVTMGAGVQGGTILKAGHELNPPMALVTGECATVGLSGGFIQGGGHGPWSTLKGLAVDNVLNFEVVTASGLIVNANEWQNRDLFFALRGGGPSAYGVILSTTVKTFPDLPAAGATLYLNTTHTFDNDLIWEGTRIFHKYSNHMVDNGLYVYFEAWPYQFRVRPFVAIGKTQTELQAILQPMLDEFAAAGVPCEFATKEYPTFYDLYIDLFESEASGQSAFTGGWLFNHDDVANRNDEIIAAMKNVISPAGRPDLFGGMVGHLFNPGHNVPVSTSAAHPAWRNATDFVIVVLPSPEGATPAEKADLQNVLTFNQDEGFRNASRSGERSTKNRPTPSSQTGRATSGAPTTLASSSFVRSGILWAFSMPLLPPVLRTGRRLRATLGFARSFRGTEETFK</sequence>
<feature type="domain" description="FAD-binding PCMH-type" evidence="8">
    <location>
        <begin position="173"/>
        <end position="355"/>
    </location>
</feature>
<feature type="compositionally biased region" description="Polar residues" evidence="6">
    <location>
        <begin position="577"/>
        <end position="595"/>
    </location>
</feature>
<evidence type="ECO:0000256" key="1">
    <source>
        <dbReference type="ARBA" id="ARBA00001974"/>
    </source>
</evidence>
<dbReference type="PANTHER" id="PTHR42973:SF39">
    <property type="entry name" value="FAD-BINDING PCMH-TYPE DOMAIN-CONTAINING PROTEIN"/>
    <property type="match status" value="1"/>
</dbReference>
<gene>
    <name evidence="9" type="ORF">B0T20DRAFT_414736</name>
</gene>
<proteinExistence type="inferred from homology"/>
<dbReference type="GO" id="GO:0071949">
    <property type="term" value="F:FAD binding"/>
    <property type="evidence" value="ECO:0007669"/>
    <property type="project" value="InterPro"/>
</dbReference>
<evidence type="ECO:0000313" key="9">
    <source>
        <dbReference type="EMBL" id="KAK3396897.1"/>
    </source>
</evidence>
<reference evidence="9" key="1">
    <citation type="journal article" date="2023" name="Mol. Phylogenet. Evol.">
        <title>Genome-scale phylogeny and comparative genomics of the fungal order Sordariales.</title>
        <authorList>
            <person name="Hensen N."/>
            <person name="Bonometti L."/>
            <person name="Westerberg I."/>
            <person name="Brannstrom I.O."/>
            <person name="Guillou S."/>
            <person name="Cros-Aarteil S."/>
            <person name="Calhoun S."/>
            <person name="Haridas S."/>
            <person name="Kuo A."/>
            <person name="Mondo S."/>
            <person name="Pangilinan J."/>
            <person name="Riley R."/>
            <person name="LaButti K."/>
            <person name="Andreopoulos B."/>
            <person name="Lipzen A."/>
            <person name="Chen C."/>
            <person name="Yan M."/>
            <person name="Daum C."/>
            <person name="Ng V."/>
            <person name="Clum A."/>
            <person name="Steindorff A."/>
            <person name="Ohm R.A."/>
            <person name="Martin F."/>
            <person name="Silar P."/>
            <person name="Natvig D.O."/>
            <person name="Lalanne C."/>
            <person name="Gautier V."/>
            <person name="Ament-Velasquez S.L."/>
            <person name="Kruys A."/>
            <person name="Hutchinson M.I."/>
            <person name="Powell A.J."/>
            <person name="Barry K."/>
            <person name="Miller A.N."/>
            <person name="Grigoriev I.V."/>
            <person name="Debuchy R."/>
            <person name="Gladieux P."/>
            <person name="Hiltunen Thoren M."/>
            <person name="Johannesson H."/>
        </authorList>
    </citation>
    <scope>NUCLEOTIDE SEQUENCE</scope>
    <source>
        <strain evidence="9">FGSC 1904</strain>
    </source>
</reference>